<accession>A0A532V2W8</accession>
<dbReference type="CDD" id="cd03801">
    <property type="entry name" value="GT4_PimA-like"/>
    <property type="match status" value="1"/>
</dbReference>
<evidence type="ECO:0008006" key="7">
    <source>
        <dbReference type="Google" id="ProtNLM"/>
    </source>
</evidence>
<dbReference type="AlphaFoldDB" id="A0A532V2W8"/>
<gene>
    <name evidence="5" type="ORF">CEE37_03045</name>
</gene>
<keyword evidence="1" id="KW-0328">Glycosyltransferase</keyword>
<feature type="domain" description="Glycosyltransferase subfamily 4-like N-terminal" evidence="4">
    <location>
        <begin position="14"/>
        <end position="164"/>
    </location>
</feature>
<sequence>MKIVFISPTFPLRGGIARYGTYLLNALKERHNCLGIGFKKLYPSLLFPGKSQLERSAIPTDGTEVLRILHYGRPGTWIKAFREIKNFQPDCVIITWWVPFWAIHLGWLARALAPICPVIFLCHNVLPHEQRRFDAKLIHWALRPGHGYIVHSEDNRSQLLDWFPQAKVIRREHPIYELVGQRGLSREKARKSLKISGRMLLFFGLIRPYKGLDVAIEAFSELGPQYNDLKLWVAGEFWEDGARYRSLIEKYGLQNRVIIEPGYFSDEDLAERICASDGVILPYKSATGSGVLANAFAMDRPVIATRVGCFKEMVQPDVNGVLCEPDNAESLATAIEDFFSGEGPGRFDEGIQEAKNKFTWDAIVDAAMELTGHG</sequence>
<evidence type="ECO:0000259" key="4">
    <source>
        <dbReference type="Pfam" id="PF13439"/>
    </source>
</evidence>
<evidence type="ECO:0000313" key="5">
    <source>
        <dbReference type="EMBL" id="TKJ41556.1"/>
    </source>
</evidence>
<evidence type="ECO:0000259" key="3">
    <source>
        <dbReference type="Pfam" id="PF00534"/>
    </source>
</evidence>
<dbReference type="PANTHER" id="PTHR12526">
    <property type="entry name" value="GLYCOSYLTRANSFERASE"/>
    <property type="match status" value="1"/>
</dbReference>
<evidence type="ECO:0000313" key="6">
    <source>
        <dbReference type="Proteomes" id="UP000319619"/>
    </source>
</evidence>
<dbReference type="Proteomes" id="UP000319619">
    <property type="component" value="Unassembled WGS sequence"/>
</dbReference>
<comment type="caution">
    <text evidence="5">The sequence shown here is derived from an EMBL/GenBank/DDBJ whole genome shotgun (WGS) entry which is preliminary data.</text>
</comment>
<reference evidence="5 6" key="1">
    <citation type="submission" date="2017-06" db="EMBL/GenBank/DDBJ databases">
        <title>Novel microbial phyla capable of carbon fixation and sulfur reduction in deep-sea sediments.</title>
        <authorList>
            <person name="Huang J."/>
            <person name="Baker B."/>
            <person name="Wang Y."/>
        </authorList>
    </citation>
    <scope>NUCLEOTIDE SEQUENCE [LARGE SCALE GENOMIC DNA]</scope>
    <source>
        <strain evidence="5">B3_LCP</strain>
    </source>
</reference>
<dbReference type="Gene3D" id="3.40.50.2000">
    <property type="entry name" value="Glycogen Phosphorylase B"/>
    <property type="match status" value="2"/>
</dbReference>
<dbReference type="PANTHER" id="PTHR12526:SF510">
    <property type="entry name" value="D-INOSITOL 3-PHOSPHATE GLYCOSYLTRANSFERASE"/>
    <property type="match status" value="1"/>
</dbReference>
<name>A0A532V2W8_UNCL8</name>
<dbReference type="SUPFAM" id="SSF53756">
    <property type="entry name" value="UDP-Glycosyltransferase/glycogen phosphorylase"/>
    <property type="match status" value="1"/>
</dbReference>
<evidence type="ECO:0000256" key="2">
    <source>
        <dbReference type="ARBA" id="ARBA00022679"/>
    </source>
</evidence>
<dbReference type="Pfam" id="PF13439">
    <property type="entry name" value="Glyco_transf_4"/>
    <property type="match status" value="1"/>
</dbReference>
<dbReference type="GO" id="GO:0016757">
    <property type="term" value="F:glycosyltransferase activity"/>
    <property type="evidence" value="ECO:0007669"/>
    <property type="project" value="UniProtKB-KW"/>
</dbReference>
<proteinExistence type="predicted"/>
<keyword evidence="2" id="KW-0808">Transferase</keyword>
<dbReference type="EMBL" id="NJBN01000002">
    <property type="protein sequence ID" value="TKJ41556.1"/>
    <property type="molecule type" value="Genomic_DNA"/>
</dbReference>
<dbReference type="Pfam" id="PF00534">
    <property type="entry name" value="Glycos_transf_1"/>
    <property type="match status" value="1"/>
</dbReference>
<dbReference type="InterPro" id="IPR001296">
    <property type="entry name" value="Glyco_trans_1"/>
</dbReference>
<protein>
    <recommendedName>
        <fullName evidence="7">Glycosyl transferase family 1</fullName>
    </recommendedName>
</protein>
<dbReference type="InterPro" id="IPR028098">
    <property type="entry name" value="Glyco_trans_4-like_N"/>
</dbReference>
<evidence type="ECO:0000256" key="1">
    <source>
        <dbReference type="ARBA" id="ARBA00022676"/>
    </source>
</evidence>
<feature type="domain" description="Glycosyl transferase family 1" evidence="3">
    <location>
        <begin position="186"/>
        <end position="342"/>
    </location>
</feature>
<organism evidence="5 6">
    <name type="scientific">candidate division LCP-89 bacterium B3_LCP</name>
    <dbReference type="NCBI Taxonomy" id="2012998"/>
    <lineage>
        <taxon>Bacteria</taxon>
        <taxon>Pseudomonadati</taxon>
        <taxon>Bacteria division LCP-89</taxon>
    </lineage>
</organism>